<evidence type="ECO:0000256" key="4">
    <source>
        <dbReference type="ARBA" id="ARBA00023027"/>
    </source>
</evidence>
<dbReference type="GO" id="GO:0046496">
    <property type="term" value="P:nicotinamide nucleotide metabolic process"/>
    <property type="evidence" value="ECO:0007669"/>
    <property type="project" value="UniProtKB-UniRule"/>
</dbReference>
<dbReference type="PANTHER" id="PTHR12592">
    <property type="entry name" value="ATP-DEPENDENT (S)-NAD(P)H-HYDRATE DEHYDRATASE FAMILY MEMBER"/>
    <property type="match status" value="1"/>
</dbReference>
<evidence type="ECO:0000256" key="1">
    <source>
        <dbReference type="ARBA" id="ARBA00022741"/>
    </source>
</evidence>
<feature type="binding site" evidence="6">
    <location>
        <position position="43"/>
    </location>
    <ligand>
        <name>(6S)-NADPHX</name>
        <dbReference type="ChEBI" id="CHEBI:64076"/>
    </ligand>
</feature>
<keyword evidence="1 6" id="KW-0547">Nucleotide-binding</keyword>
<feature type="binding site" evidence="6">
    <location>
        <position position="101"/>
    </location>
    <ligand>
        <name>(6S)-NADPHX</name>
        <dbReference type="ChEBI" id="CHEBI:64076"/>
    </ligand>
</feature>
<feature type="binding site" evidence="6">
    <location>
        <position position="222"/>
    </location>
    <ligand>
        <name>(6S)-NADPHX</name>
        <dbReference type="ChEBI" id="CHEBI:64076"/>
    </ligand>
</feature>
<dbReference type="Pfam" id="PF01256">
    <property type="entry name" value="Carb_kinase"/>
    <property type="match status" value="1"/>
</dbReference>
<dbReference type="Gene3D" id="3.40.1190.20">
    <property type="match status" value="1"/>
</dbReference>
<evidence type="ECO:0000256" key="3">
    <source>
        <dbReference type="ARBA" id="ARBA00022857"/>
    </source>
</evidence>
<keyword evidence="3 6" id="KW-0521">NADP</keyword>
<dbReference type="InterPro" id="IPR000631">
    <property type="entry name" value="CARKD"/>
</dbReference>
<feature type="binding site" evidence="6">
    <location>
        <begin position="192"/>
        <end position="196"/>
    </location>
    <ligand>
        <name>AMP</name>
        <dbReference type="ChEBI" id="CHEBI:456215"/>
    </ligand>
</feature>
<dbReference type="PROSITE" id="PS51383">
    <property type="entry name" value="YJEF_C_3"/>
    <property type="match status" value="1"/>
</dbReference>
<dbReference type="InterPro" id="IPR017953">
    <property type="entry name" value="Carbohydrate_kinase_pred_CS"/>
</dbReference>
<feature type="binding site" evidence="6">
    <location>
        <position position="154"/>
    </location>
    <ligand>
        <name>(6S)-NADPHX</name>
        <dbReference type="ChEBI" id="CHEBI:64076"/>
    </ligand>
</feature>
<comment type="catalytic activity">
    <reaction evidence="6">
        <text>(6S)-NADHX + ADP = AMP + phosphate + NADH + H(+)</text>
        <dbReference type="Rhea" id="RHEA:32223"/>
        <dbReference type="ChEBI" id="CHEBI:15378"/>
        <dbReference type="ChEBI" id="CHEBI:43474"/>
        <dbReference type="ChEBI" id="CHEBI:57945"/>
        <dbReference type="ChEBI" id="CHEBI:64074"/>
        <dbReference type="ChEBI" id="CHEBI:456215"/>
        <dbReference type="ChEBI" id="CHEBI:456216"/>
        <dbReference type="EC" id="4.2.1.136"/>
    </reaction>
</comment>
<dbReference type="RefSeq" id="WP_187301603.1">
    <property type="nucleotide sequence ID" value="NZ_CBCTON010000009.1"/>
</dbReference>
<feature type="domain" description="YjeF C-terminal" evidence="7">
    <location>
        <begin position="8"/>
        <end position="281"/>
    </location>
</feature>
<dbReference type="EMBL" id="JACRYT010000001">
    <property type="protein sequence ID" value="MBC6678409.1"/>
    <property type="molecule type" value="Genomic_DNA"/>
</dbReference>
<keyword evidence="4 6" id="KW-0520">NAD</keyword>
<comment type="cofactor">
    <cofactor evidence="6">
        <name>Mg(2+)</name>
        <dbReference type="ChEBI" id="CHEBI:18420"/>
    </cofactor>
</comment>
<reference evidence="8" key="1">
    <citation type="submission" date="2020-08" db="EMBL/GenBank/DDBJ databases">
        <title>Genome public.</title>
        <authorList>
            <person name="Liu C."/>
            <person name="Sun Q."/>
        </authorList>
    </citation>
    <scope>NUCLEOTIDE SEQUENCE</scope>
    <source>
        <strain evidence="8">BX12</strain>
    </source>
</reference>
<dbReference type="SUPFAM" id="SSF53613">
    <property type="entry name" value="Ribokinase-like"/>
    <property type="match status" value="1"/>
</dbReference>
<dbReference type="PROSITE" id="PS01050">
    <property type="entry name" value="YJEF_C_2"/>
    <property type="match status" value="1"/>
</dbReference>
<dbReference type="GO" id="GO:0052856">
    <property type="term" value="F:NAD(P)HX epimerase activity"/>
    <property type="evidence" value="ECO:0007669"/>
    <property type="project" value="TreeGrafter"/>
</dbReference>
<dbReference type="GO" id="GO:0005524">
    <property type="term" value="F:ATP binding"/>
    <property type="evidence" value="ECO:0007669"/>
    <property type="project" value="UniProtKB-KW"/>
</dbReference>
<evidence type="ECO:0000256" key="6">
    <source>
        <dbReference type="HAMAP-Rule" id="MF_01965"/>
    </source>
</evidence>
<dbReference type="AlphaFoldDB" id="A0A923NJW9"/>
<keyword evidence="2 6" id="KW-0067">ATP-binding</keyword>
<comment type="catalytic activity">
    <reaction evidence="6">
        <text>(6S)-NADPHX + ADP = AMP + phosphate + NADPH + H(+)</text>
        <dbReference type="Rhea" id="RHEA:32235"/>
        <dbReference type="ChEBI" id="CHEBI:15378"/>
        <dbReference type="ChEBI" id="CHEBI:43474"/>
        <dbReference type="ChEBI" id="CHEBI:57783"/>
        <dbReference type="ChEBI" id="CHEBI:64076"/>
        <dbReference type="ChEBI" id="CHEBI:456215"/>
        <dbReference type="ChEBI" id="CHEBI:456216"/>
        <dbReference type="EC" id="4.2.1.136"/>
    </reaction>
</comment>
<keyword evidence="9" id="KW-1185">Reference proteome</keyword>
<comment type="similarity">
    <text evidence="6">Belongs to the NnrD/CARKD family.</text>
</comment>
<organism evidence="8 9">
    <name type="scientific">Zhenpiania hominis</name>
    <dbReference type="NCBI Taxonomy" id="2763644"/>
    <lineage>
        <taxon>Bacteria</taxon>
        <taxon>Bacillati</taxon>
        <taxon>Bacillota</taxon>
        <taxon>Clostridia</taxon>
        <taxon>Peptostreptococcales</taxon>
        <taxon>Anaerovoracaceae</taxon>
        <taxon>Zhenpiania</taxon>
    </lineage>
</organism>
<evidence type="ECO:0000256" key="5">
    <source>
        <dbReference type="ARBA" id="ARBA00023239"/>
    </source>
</evidence>
<sequence length="284" mass="29264">MKKPGLITREYVNTVIKERPRDIHKGDCGKVLVIAGSVGMAGAAVLCARGALRAGAGLVRISAPEELYSILQVGVPEATCVPRERSLPELAACDAAAVGPGLGDDETNAGLIRGILENYDKTIVLDADGINAISRFDLGKSLKATKAQVILTPHPGEAARFLRYCGEDISGADRLRVAELLVRHSGAICVLKGSKTLVATRDGNSYINTTGNPGMATGGSGDVLTGIIAALAGQGHSPETCAKAGVFLHGMAGDLCAESLGETGMTSLDLANMTALAFKNIIGK</sequence>
<dbReference type="HAMAP" id="MF_01965">
    <property type="entry name" value="NADHX_dehydratase"/>
    <property type="match status" value="1"/>
</dbReference>
<dbReference type="CDD" id="cd01171">
    <property type="entry name" value="YXKO-related"/>
    <property type="match status" value="1"/>
</dbReference>
<gene>
    <name evidence="6" type="primary">nnrD</name>
    <name evidence="8" type="ORF">H9L42_00995</name>
</gene>
<proteinExistence type="inferred from homology"/>
<name>A0A923NJW9_9FIRM</name>
<dbReference type="Proteomes" id="UP000602647">
    <property type="component" value="Unassembled WGS sequence"/>
</dbReference>
<evidence type="ECO:0000256" key="2">
    <source>
        <dbReference type="ARBA" id="ARBA00022840"/>
    </source>
</evidence>
<dbReference type="GO" id="GO:0110051">
    <property type="term" value="P:metabolite repair"/>
    <property type="evidence" value="ECO:0007669"/>
    <property type="project" value="TreeGrafter"/>
</dbReference>
<protein>
    <recommendedName>
        <fullName evidence="6">ADP-dependent (S)-NAD(P)H-hydrate dehydratase</fullName>
        <ecNumber evidence="6">4.2.1.136</ecNumber>
    </recommendedName>
    <alternativeName>
        <fullName evidence="6">ADP-dependent NAD(P)HX dehydratase</fullName>
    </alternativeName>
</protein>
<keyword evidence="5 6" id="KW-0456">Lyase</keyword>
<dbReference type="InterPro" id="IPR029056">
    <property type="entry name" value="Ribokinase-like"/>
</dbReference>
<accession>A0A923NJW9</accession>
<dbReference type="NCBIfam" id="TIGR00196">
    <property type="entry name" value="yjeF_cterm"/>
    <property type="match status" value="1"/>
</dbReference>
<dbReference type="EC" id="4.2.1.136" evidence="6"/>
<evidence type="ECO:0000313" key="9">
    <source>
        <dbReference type="Proteomes" id="UP000602647"/>
    </source>
</evidence>
<comment type="function">
    <text evidence="6">Catalyzes the dehydration of the S-form of NAD(P)HX at the expense of ADP, which is converted to AMP. Together with NAD(P)HX epimerase, which catalyzes the epimerization of the S- and R-forms, the enzyme allows the repair of both epimers of NAD(P)HX, a damaged form of NAD(P)H that is a result of enzymatic or heat-dependent hydration.</text>
</comment>
<evidence type="ECO:0000259" key="7">
    <source>
        <dbReference type="PROSITE" id="PS51383"/>
    </source>
</evidence>
<dbReference type="PANTHER" id="PTHR12592:SF0">
    <property type="entry name" value="ATP-DEPENDENT (S)-NAD(P)H-HYDRATE DEHYDRATASE"/>
    <property type="match status" value="1"/>
</dbReference>
<feature type="binding site" evidence="6">
    <location>
        <position position="221"/>
    </location>
    <ligand>
        <name>AMP</name>
        <dbReference type="ChEBI" id="CHEBI:456215"/>
    </ligand>
</feature>
<comment type="caution">
    <text evidence="8">The sequence shown here is derived from an EMBL/GenBank/DDBJ whole genome shotgun (WGS) entry which is preliminary data.</text>
</comment>
<evidence type="ECO:0000313" key="8">
    <source>
        <dbReference type="EMBL" id="MBC6678409.1"/>
    </source>
</evidence>
<dbReference type="GO" id="GO:0052855">
    <property type="term" value="F:ADP-dependent NAD(P)H-hydrate dehydratase activity"/>
    <property type="evidence" value="ECO:0007669"/>
    <property type="project" value="UniProtKB-UniRule"/>
</dbReference>
<comment type="subunit">
    <text evidence="6">Homotetramer.</text>
</comment>